<comment type="caution">
    <text evidence="1">The sequence shown here is derived from an EMBL/GenBank/DDBJ whole genome shotgun (WGS) entry which is preliminary data.</text>
</comment>
<dbReference type="InterPro" id="IPR053340">
    <property type="entry name" value="PTF2"/>
</dbReference>
<accession>A0A835H250</accession>
<dbReference type="PANTHER" id="PTHR48428">
    <property type="entry name" value="PLANT-SPECIFIC TFIIB-RELATED PROTEIN PTF2"/>
    <property type="match status" value="1"/>
</dbReference>
<dbReference type="AlphaFoldDB" id="A0A835H250"/>
<keyword evidence="2" id="KW-1185">Reference proteome</keyword>
<gene>
    <name evidence="1" type="ORF">IFM89_034097</name>
</gene>
<proteinExistence type="predicted"/>
<dbReference type="Proteomes" id="UP000631114">
    <property type="component" value="Unassembled WGS sequence"/>
</dbReference>
<dbReference type="EMBL" id="JADFTS010000009">
    <property type="protein sequence ID" value="KAF9590387.1"/>
    <property type="molecule type" value="Genomic_DNA"/>
</dbReference>
<evidence type="ECO:0000313" key="2">
    <source>
        <dbReference type="Proteomes" id="UP000631114"/>
    </source>
</evidence>
<protein>
    <submittedName>
        <fullName evidence="1">Uncharacterized protein</fullName>
    </submittedName>
</protein>
<reference evidence="1 2" key="1">
    <citation type="submission" date="2020-10" db="EMBL/GenBank/DDBJ databases">
        <title>The Coptis chinensis genome and diversification of protoberbering-type alkaloids.</title>
        <authorList>
            <person name="Wang B."/>
            <person name="Shu S."/>
            <person name="Song C."/>
            <person name="Liu Y."/>
        </authorList>
    </citation>
    <scope>NUCLEOTIDE SEQUENCE [LARGE SCALE GENOMIC DNA]</scope>
    <source>
        <strain evidence="1">HL-2020</strain>
        <tissue evidence="1">Leaf</tissue>
    </source>
</reference>
<dbReference type="PANTHER" id="PTHR48428:SF1">
    <property type="entry name" value="PLANT-SPECIFIC TFIIB-RELATED PROTEIN PTF2"/>
    <property type="match status" value="1"/>
</dbReference>
<name>A0A835H250_9MAGN</name>
<dbReference type="OrthoDB" id="511529at2759"/>
<evidence type="ECO:0000313" key="1">
    <source>
        <dbReference type="EMBL" id="KAF9590387.1"/>
    </source>
</evidence>
<sequence>MYRNFLSENHYVKYVDEGGKDYRKKRKKEVGIQVYKDWWSGMSDMSQKLFLEEILEKDVGFNGLPPSFVAGELACKRRREKINAAKQRIDEIMQPPNSVPGDKKNMAMPSPLGTCKITPITCNSVAFIELKYGALQNEWEPRWSLKTTMYHALSAVKEQSVLRQKSSLLDVPAYTTEVFSGYMWDYCVLCRVYAGFECVLRKKMLDETRESSLVLSSPAV</sequence>
<organism evidence="1 2">
    <name type="scientific">Coptis chinensis</name>
    <dbReference type="NCBI Taxonomy" id="261450"/>
    <lineage>
        <taxon>Eukaryota</taxon>
        <taxon>Viridiplantae</taxon>
        <taxon>Streptophyta</taxon>
        <taxon>Embryophyta</taxon>
        <taxon>Tracheophyta</taxon>
        <taxon>Spermatophyta</taxon>
        <taxon>Magnoliopsida</taxon>
        <taxon>Ranunculales</taxon>
        <taxon>Ranunculaceae</taxon>
        <taxon>Coptidoideae</taxon>
        <taxon>Coptis</taxon>
    </lineage>
</organism>